<evidence type="ECO:0000256" key="1">
    <source>
        <dbReference type="ARBA" id="ARBA00004976"/>
    </source>
</evidence>
<dbReference type="PROSITE" id="PS51831">
    <property type="entry name" value="HD"/>
    <property type="match status" value="1"/>
</dbReference>
<dbReference type="CDD" id="cd00077">
    <property type="entry name" value="HDc"/>
    <property type="match status" value="1"/>
</dbReference>
<dbReference type="PANTHER" id="PTHR21262:SF31">
    <property type="entry name" value="GTP PYROPHOSPHOKINASE"/>
    <property type="match status" value="1"/>
</dbReference>
<accession>A0ABX7IK61</accession>
<dbReference type="InterPro" id="IPR012675">
    <property type="entry name" value="Beta-grasp_dom_sf"/>
</dbReference>
<dbReference type="SMART" id="SM00471">
    <property type="entry name" value="HDc"/>
    <property type="match status" value="1"/>
</dbReference>
<keyword evidence="8" id="KW-1185">Reference proteome</keyword>
<dbReference type="SUPFAM" id="SSF109604">
    <property type="entry name" value="HD-domain/PDEase-like"/>
    <property type="match status" value="1"/>
</dbReference>
<dbReference type="SUPFAM" id="SSF81301">
    <property type="entry name" value="Nucleotidyltransferase"/>
    <property type="match status" value="1"/>
</dbReference>
<dbReference type="Pfam" id="PF19296">
    <property type="entry name" value="RelA_AH_RIS"/>
    <property type="match status" value="1"/>
</dbReference>
<sequence>MSSHSHTPRVRSRFSWLGKKITVPTILEPMMSVESIKNMDISRIIHAYEVAERLHRGVNRKSGEPYITHPVAVATILSELGLDEDTIVAALLHDTVEDTEYTLEELSAEFGPTVALLVDGVTKLDKVKYGEAAASETVRKMIIAMAKDIRVLLIKLGDRLHNARTWRFVSQSSAQRKARETLEIFAPLAHRLGMNSIKWELEDLSFRILYPAVYSEIERMVRERAPQRERFIEDVKATLKRELLKANVKCTISGRPKHYYSIYQKMILRGRDFEDIYDLVGVRVLVDEVQDCYTALGVANSAYTPIQGRIKDYIASPKFNLYQSIHTTVMGPGGRIVEIQIRTHDMHRRAEYGVAAHWRYKENPNASSANEATSKEDTQLEWLRQLVDWQRDTADPSEFLDSLRYEMSRNKVYVFTPAGEVKELPAGSTPVDFAFAVHTEVGYRTVGAKVNDRLVTLDHELQSGDTVEIITSKSEDASPSQGWSEFVATARARSKIKQWYSRSRKDETAEIGKEKLAKAIRRRNEPIQRLMSHDTLKAVAQDLNRSDVTDLYSAIGEGTVSAESVVRRLIISQGGNAGAEETLAEAVTPTRIQHRADGAGSSAVIVASIEDTDVLVKLAKCCTPVPPDEIVGFVTRGSGISVHRSDCPNVESLRREPDRFIDIAWDSQADAVYLVQVQIEALDRRGLLADITRALSEHDVNMISGTINTSSERVAKSSFTFEMADPHHLERVLRELRKIEGVYDAYRITGNKKDHSRLLRASQMPKPKRDAN</sequence>
<dbReference type="PROSITE" id="PS51671">
    <property type="entry name" value="ACT"/>
    <property type="match status" value="1"/>
</dbReference>
<dbReference type="InterPro" id="IPR004811">
    <property type="entry name" value="RelA/Spo_fam"/>
</dbReference>
<dbReference type="SMART" id="SM00954">
    <property type="entry name" value="RelA_SpoT"/>
    <property type="match status" value="1"/>
</dbReference>
<dbReference type="InterPro" id="IPR002912">
    <property type="entry name" value="ACT_dom"/>
</dbReference>
<dbReference type="SUPFAM" id="SSF81271">
    <property type="entry name" value="TGS-like"/>
    <property type="match status" value="1"/>
</dbReference>
<evidence type="ECO:0000259" key="5">
    <source>
        <dbReference type="PROSITE" id="PS51831"/>
    </source>
</evidence>
<name>A0ABX7IK61_9ACTO</name>
<dbReference type="Pfam" id="PF04607">
    <property type="entry name" value="RelA_SpoT"/>
    <property type="match status" value="1"/>
</dbReference>
<dbReference type="Gene3D" id="1.10.3210.10">
    <property type="entry name" value="Hypothetical protein af1432"/>
    <property type="match status" value="1"/>
</dbReference>
<dbReference type="SUPFAM" id="SSF55021">
    <property type="entry name" value="ACT-like"/>
    <property type="match status" value="1"/>
</dbReference>
<evidence type="ECO:0000259" key="6">
    <source>
        <dbReference type="PROSITE" id="PS51880"/>
    </source>
</evidence>
<comment type="pathway">
    <text evidence="1">Purine metabolism; ppGpp biosynthesis; ppGpp from GTP: step 1/2.</text>
</comment>
<feature type="domain" description="TGS" evidence="6">
    <location>
        <begin position="410"/>
        <end position="471"/>
    </location>
</feature>
<proteinExistence type="inferred from homology"/>
<dbReference type="InterPro" id="IPR004095">
    <property type="entry name" value="TGS"/>
</dbReference>
<dbReference type="CDD" id="cd05399">
    <property type="entry name" value="NT_Rel-Spo_like"/>
    <property type="match status" value="1"/>
</dbReference>
<comment type="catalytic activity">
    <reaction evidence="2">
        <text>GTP + ATP = guanosine 3'-diphosphate 5'-triphosphate + AMP</text>
        <dbReference type="Rhea" id="RHEA:22088"/>
        <dbReference type="ChEBI" id="CHEBI:30616"/>
        <dbReference type="ChEBI" id="CHEBI:37565"/>
        <dbReference type="ChEBI" id="CHEBI:142410"/>
        <dbReference type="ChEBI" id="CHEBI:456215"/>
        <dbReference type="EC" id="2.7.6.5"/>
    </reaction>
</comment>
<dbReference type="RefSeq" id="WP_204425582.1">
    <property type="nucleotide sequence ID" value="NZ_CP070228.1"/>
</dbReference>
<evidence type="ECO:0000259" key="4">
    <source>
        <dbReference type="PROSITE" id="PS51671"/>
    </source>
</evidence>
<dbReference type="EMBL" id="CP070228">
    <property type="protein sequence ID" value="QRV02919.1"/>
    <property type="molecule type" value="Genomic_DNA"/>
</dbReference>
<dbReference type="Pfam" id="PF02824">
    <property type="entry name" value="TGS"/>
    <property type="match status" value="1"/>
</dbReference>
<dbReference type="InterPro" id="IPR007685">
    <property type="entry name" value="RelA_SpoT"/>
</dbReference>
<dbReference type="InterPro" id="IPR003607">
    <property type="entry name" value="HD/PDEase_dom"/>
</dbReference>
<dbReference type="PANTHER" id="PTHR21262">
    <property type="entry name" value="GUANOSINE-3',5'-BIS DIPHOSPHATE 3'-PYROPHOSPHOHYDROLASE"/>
    <property type="match status" value="1"/>
</dbReference>
<feature type="domain" description="HD" evidence="5">
    <location>
        <begin position="66"/>
        <end position="163"/>
    </location>
</feature>
<evidence type="ECO:0000313" key="7">
    <source>
        <dbReference type="EMBL" id="QRV02919.1"/>
    </source>
</evidence>
<dbReference type="InterPro" id="IPR033655">
    <property type="entry name" value="TGS_RelA/SpoT"/>
</dbReference>
<dbReference type="PROSITE" id="PS51880">
    <property type="entry name" value="TGS"/>
    <property type="match status" value="1"/>
</dbReference>
<dbReference type="NCBIfam" id="TIGR00691">
    <property type="entry name" value="spoT_relA"/>
    <property type="match status" value="1"/>
</dbReference>
<organism evidence="7 8">
    <name type="scientific">Arcanobacterium phocisimile</name>
    <dbReference type="NCBI Taxonomy" id="1302235"/>
    <lineage>
        <taxon>Bacteria</taxon>
        <taxon>Bacillati</taxon>
        <taxon>Actinomycetota</taxon>
        <taxon>Actinomycetes</taxon>
        <taxon>Actinomycetales</taxon>
        <taxon>Actinomycetaceae</taxon>
        <taxon>Arcanobacterium</taxon>
    </lineage>
</organism>
<dbReference type="InterPro" id="IPR012676">
    <property type="entry name" value="TGS-like"/>
</dbReference>
<dbReference type="CDD" id="cd04876">
    <property type="entry name" value="ACT_RelA-SpoT"/>
    <property type="match status" value="1"/>
</dbReference>
<comment type="similarity">
    <text evidence="3">Belongs to the relA/spoT family.</text>
</comment>
<dbReference type="InterPro" id="IPR045865">
    <property type="entry name" value="ACT-like_dom_sf"/>
</dbReference>
<evidence type="ECO:0000256" key="3">
    <source>
        <dbReference type="RuleBase" id="RU003847"/>
    </source>
</evidence>
<dbReference type="Gene3D" id="3.10.20.30">
    <property type="match status" value="1"/>
</dbReference>
<feature type="domain" description="ACT" evidence="4">
    <location>
        <begin position="676"/>
        <end position="750"/>
    </location>
</feature>
<dbReference type="Gene3D" id="3.30.70.260">
    <property type="match status" value="1"/>
</dbReference>
<evidence type="ECO:0000256" key="2">
    <source>
        <dbReference type="ARBA" id="ARBA00048244"/>
    </source>
</evidence>
<gene>
    <name evidence="7" type="ORF">JTE88_04165</name>
</gene>
<evidence type="ECO:0000313" key="8">
    <source>
        <dbReference type="Proteomes" id="UP000602653"/>
    </source>
</evidence>
<protein>
    <submittedName>
        <fullName evidence="7">Bifunctional (P)ppGpp synthetase/guanosine-3',5'-bis(Diphosphate) 3'-pyrophosphohydrolase</fullName>
    </submittedName>
</protein>
<dbReference type="CDD" id="cd01668">
    <property type="entry name" value="TGS_RSH"/>
    <property type="match status" value="1"/>
</dbReference>
<dbReference type="InterPro" id="IPR045600">
    <property type="entry name" value="RelA/SpoT_AH_RIS"/>
</dbReference>
<dbReference type="InterPro" id="IPR043519">
    <property type="entry name" value="NT_sf"/>
</dbReference>
<dbReference type="InterPro" id="IPR006674">
    <property type="entry name" value="HD_domain"/>
</dbReference>
<dbReference type="Pfam" id="PF13328">
    <property type="entry name" value="HD_4"/>
    <property type="match status" value="1"/>
</dbReference>
<dbReference type="Pfam" id="PF13291">
    <property type="entry name" value="ACT_4"/>
    <property type="match status" value="1"/>
</dbReference>
<dbReference type="Proteomes" id="UP000602653">
    <property type="component" value="Chromosome"/>
</dbReference>
<reference evidence="7 8" key="1">
    <citation type="submission" date="2021-02" db="EMBL/GenBank/DDBJ databases">
        <title>Complete Genome Sequence of Arcanobacterium phocisimile strain DSM 26142T from a harbour seal.</title>
        <authorList>
            <person name="Borowiak M."/>
            <person name="Alssahen M."/>
            <person name="Malorny B."/>
            <person name="Laemmler C."/>
            <person name="Siebert U."/>
            <person name="Ploetz M."/>
            <person name="Abdulmawjood A."/>
        </authorList>
    </citation>
    <scope>NUCLEOTIDE SEQUENCE [LARGE SCALE GENOMIC DNA]</scope>
    <source>
        <strain evidence="7 8">DSM 26142</strain>
    </source>
</reference>
<dbReference type="Gene3D" id="3.30.460.10">
    <property type="entry name" value="Beta Polymerase, domain 2"/>
    <property type="match status" value="1"/>
</dbReference>
<comment type="function">
    <text evidence="3">In eubacteria ppGpp (guanosine 3'-diphosphate 5'-diphosphate) is a mediator of the stringent response that coordinates a variety of cellular activities in response to changes in nutritional abundance.</text>
</comment>